<accession>A0ABP5U1M5</accession>
<dbReference type="SUPFAM" id="SSF53474">
    <property type="entry name" value="alpha/beta-Hydrolases"/>
    <property type="match status" value="1"/>
</dbReference>
<dbReference type="InterPro" id="IPR050261">
    <property type="entry name" value="FrsA_esterase"/>
</dbReference>
<sequence>MTTPDTGDAPPRRPAGALAAPAAPLLGIAGAAKHAYQLYHPPLPTGRARTPADRGLPMRHKTVVASYDGVPLRAWVVPGAGPHTVVVCHGMGRTKSMTLGHIRLLHRAGHHVVAYDMRNHGDSGADRALTRMGERYTSDLRDVVYATAADPELRGGALALFGFSFSTWPALQVVPRSRVPVAAVIADSGPAYDVPAGLRHFAALRGQALPRWLRGPRTLAAHRRAFAFFALRMLSLTDWPPDLSGCDTRLMFIGSALDSFVDPATVERTAGHYPGAQYWTAAGAPHMRGLRFDAAEYEKRVLGFLAEAFEAFEVSEVSGVPDASVVSGASGASGASEVSGAPGASEVSGAPGASGASGGAEAV</sequence>
<dbReference type="PANTHER" id="PTHR22946">
    <property type="entry name" value="DIENELACTONE HYDROLASE DOMAIN-CONTAINING PROTEIN-RELATED"/>
    <property type="match status" value="1"/>
</dbReference>
<keyword evidence="2" id="KW-0378">Hydrolase</keyword>
<proteinExistence type="inferred from homology"/>
<dbReference type="PANTHER" id="PTHR22946:SF9">
    <property type="entry name" value="POLYKETIDE TRANSFERASE AF380"/>
    <property type="match status" value="1"/>
</dbReference>
<dbReference type="Pfam" id="PF12146">
    <property type="entry name" value="Hydrolase_4"/>
    <property type="match status" value="1"/>
</dbReference>
<evidence type="ECO:0000313" key="6">
    <source>
        <dbReference type="Proteomes" id="UP001500253"/>
    </source>
</evidence>
<gene>
    <name evidence="5" type="ORF">GCM10010246_70730</name>
</gene>
<comment type="caution">
    <text evidence="5">The sequence shown here is derived from an EMBL/GenBank/DDBJ whole genome shotgun (WGS) entry which is preliminary data.</text>
</comment>
<dbReference type="EMBL" id="BAAASD010000044">
    <property type="protein sequence ID" value="GAA2367336.1"/>
    <property type="molecule type" value="Genomic_DNA"/>
</dbReference>
<reference evidence="6" key="1">
    <citation type="journal article" date="2019" name="Int. J. Syst. Evol. Microbiol.">
        <title>The Global Catalogue of Microorganisms (GCM) 10K type strain sequencing project: providing services to taxonomists for standard genome sequencing and annotation.</title>
        <authorList>
            <consortium name="The Broad Institute Genomics Platform"/>
            <consortium name="The Broad Institute Genome Sequencing Center for Infectious Disease"/>
            <person name="Wu L."/>
            <person name="Ma J."/>
        </authorList>
    </citation>
    <scope>NUCLEOTIDE SEQUENCE [LARGE SCALE GENOMIC DNA]</scope>
    <source>
        <strain evidence="6">JCM 4316</strain>
    </source>
</reference>
<dbReference type="InterPro" id="IPR029058">
    <property type="entry name" value="AB_hydrolase_fold"/>
</dbReference>
<comment type="similarity">
    <text evidence="1">Belongs to the AB hydrolase superfamily.</text>
</comment>
<evidence type="ECO:0000256" key="3">
    <source>
        <dbReference type="SAM" id="MobiDB-lite"/>
    </source>
</evidence>
<evidence type="ECO:0000259" key="4">
    <source>
        <dbReference type="Pfam" id="PF12146"/>
    </source>
</evidence>
<name>A0ABP5U1M5_9ACTN</name>
<dbReference type="InterPro" id="IPR022742">
    <property type="entry name" value="Hydrolase_4"/>
</dbReference>
<protein>
    <recommendedName>
        <fullName evidence="4">Serine aminopeptidase S33 domain-containing protein</fullName>
    </recommendedName>
</protein>
<feature type="domain" description="Serine aminopeptidase S33" evidence="4">
    <location>
        <begin position="84"/>
        <end position="213"/>
    </location>
</feature>
<dbReference type="RefSeq" id="WP_346178399.1">
    <property type="nucleotide sequence ID" value="NZ_BAAASD010000044.1"/>
</dbReference>
<organism evidence="5 6">
    <name type="scientific">Streptomyces cuspidosporus</name>
    <dbReference type="NCBI Taxonomy" id="66882"/>
    <lineage>
        <taxon>Bacteria</taxon>
        <taxon>Bacillati</taxon>
        <taxon>Actinomycetota</taxon>
        <taxon>Actinomycetes</taxon>
        <taxon>Kitasatosporales</taxon>
        <taxon>Streptomycetaceae</taxon>
        <taxon>Streptomyces</taxon>
    </lineage>
</organism>
<dbReference type="Gene3D" id="3.40.50.1820">
    <property type="entry name" value="alpha/beta hydrolase"/>
    <property type="match status" value="1"/>
</dbReference>
<evidence type="ECO:0000256" key="2">
    <source>
        <dbReference type="ARBA" id="ARBA00022801"/>
    </source>
</evidence>
<dbReference type="Proteomes" id="UP001500253">
    <property type="component" value="Unassembled WGS sequence"/>
</dbReference>
<keyword evidence="6" id="KW-1185">Reference proteome</keyword>
<feature type="region of interest" description="Disordered" evidence="3">
    <location>
        <begin position="331"/>
        <end position="363"/>
    </location>
</feature>
<evidence type="ECO:0000313" key="5">
    <source>
        <dbReference type="EMBL" id="GAA2367336.1"/>
    </source>
</evidence>
<evidence type="ECO:0000256" key="1">
    <source>
        <dbReference type="ARBA" id="ARBA00008645"/>
    </source>
</evidence>